<protein>
    <recommendedName>
        <fullName evidence="3">Virulence protein</fullName>
    </recommendedName>
</protein>
<dbReference type="Proteomes" id="UP001460202">
    <property type="component" value="Unassembled WGS sequence"/>
</dbReference>
<comment type="caution">
    <text evidence="1">The sequence shown here is derived from an EMBL/GenBank/DDBJ whole genome shotgun (WGS) entry which is preliminary data.</text>
</comment>
<reference evidence="1 2" key="1">
    <citation type="submission" date="2024-03" db="EMBL/GenBank/DDBJ databases">
        <title>Human intestinal bacterial collection.</title>
        <authorList>
            <person name="Pauvert C."/>
            <person name="Hitch T.C.A."/>
            <person name="Clavel T."/>
        </authorList>
    </citation>
    <scope>NUCLEOTIDE SEQUENCE [LARGE SCALE GENOMIC DNA]</scope>
    <source>
        <strain evidence="1 2">CLA-KB-H122</strain>
    </source>
</reference>
<name>A0ABV1GWV6_9BACT</name>
<dbReference type="EMBL" id="JBBMFL010000004">
    <property type="protein sequence ID" value="MEQ2544433.1"/>
    <property type="molecule type" value="Genomic_DNA"/>
</dbReference>
<accession>A0ABV1GWV6</accession>
<dbReference type="PANTHER" id="PTHR35810">
    <property type="entry name" value="CYTOPLASMIC PROTEIN-RELATED"/>
    <property type="match status" value="1"/>
</dbReference>
<dbReference type="PANTHER" id="PTHR35810:SF1">
    <property type="entry name" value="CYTOPLASMIC PROTEIN"/>
    <property type="match status" value="1"/>
</dbReference>
<gene>
    <name evidence="1" type="ORF">WMO46_05665</name>
</gene>
<dbReference type="RefSeq" id="WP_129649824.1">
    <property type="nucleotide sequence ID" value="NZ_JBBMFL010000004.1"/>
</dbReference>
<evidence type="ECO:0008006" key="3">
    <source>
        <dbReference type="Google" id="ProtNLM"/>
    </source>
</evidence>
<proteinExistence type="predicted"/>
<sequence length="122" mass="13792">MKREYLTIDGHGQLSMPIGCDRIWMTEIELAELFGILVPTIRTAIKALYKSGIVRESETKRCIRLPNGNGADAYNLETIFALAFRLNSRHAAIIRQWLLQKTTVRTRTILPIVVSTTLNSCC</sequence>
<keyword evidence="2" id="KW-1185">Reference proteome</keyword>
<evidence type="ECO:0000313" key="1">
    <source>
        <dbReference type="EMBL" id="MEQ2544433.1"/>
    </source>
</evidence>
<organism evidence="1 2">
    <name type="scientific">Alistipes intestinihominis</name>
    <dbReference type="NCBI Taxonomy" id="3133172"/>
    <lineage>
        <taxon>Bacteria</taxon>
        <taxon>Pseudomonadati</taxon>
        <taxon>Bacteroidota</taxon>
        <taxon>Bacteroidia</taxon>
        <taxon>Bacteroidales</taxon>
        <taxon>Rikenellaceae</taxon>
        <taxon>Alistipes</taxon>
    </lineage>
</organism>
<dbReference type="GeneID" id="78178393"/>
<evidence type="ECO:0000313" key="2">
    <source>
        <dbReference type="Proteomes" id="UP001460202"/>
    </source>
</evidence>